<comment type="caution">
    <text evidence="4">The sequence shown here is derived from an EMBL/GenBank/DDBJ whole genome shotgun (WGS) entry which is preliminary data.</text>
</comment>
<accession>A0A1W0E351</accession>
<evidence type="ECO:0000313" key="4">
    <source>
        <dbReference type="EMBL" id="OQS53642.1"/>
    </source>
</evidence>
<comment type="similarity">
    <text evidence="1">Belongs to the eukaryotic ribosomal protein eL33 family.</text>
</comment>
<evidence type="ECO:0000256" key="3">
    <source>
        <dbReference type="ARBA" id="ARBA00023274"/>
    </source>
</evidence>
<evidence type="ECO:0000256" key="2">
    <source>
        <dbReference type="ARBA" id="ARBA00022980"/>
    </source>
</evidence>
<dbReference type="STRING" id="646526.A0A1W0E351"/>
<dbReference type="InterPro" id="IPR001780">
    <property type="entry name" value="Ribosomal_eL33"/>
</dbReference>
<protein>
    <submittedName>
        <fullName evidence="4">Rpl35a</fullName>
    </submittedName>
</protein>
<sequence length="105" mass="12078">MSCELLEKTTIKGTFVSHRRGQRRLHPKQAILTIDNVYSKDSAEKYLKNAVLFTYTRPEGEVVRIQGRIMAVHGNKGAVRATFERNLNPKAMGQRVFIKLYKVEE</sequence>
<dbReference type="GO" id="GO:0003735">
    <property type="term" value="F:structural constituent of ribosome"/>
    <property type="evidence" value="ECO:0007669"/>
    <property type="project" value="InterPro"/>
</dbReference>
<gene>
    <name evidence="4" type="primary">rpl35a</name>
    <name evidence="4" type="ORF">EHP00_1362</name>
</gene>
<keyword evidence="3" id="KW-0687">Ribonucleoprotein</keyword>
<reference evidence="4 5" key="1">
    <citation type="journal article" date="2017" name="Environ. Microbiol.">
        <title>Decay of the glycolytic pathway and adaptation to intranuclear parasitism within Enterocytozoonidae microsporidia.</title>
        <authorList>
            <person name="Wiredu Boakye D."/>
            <person name="Jaroenlak P."/>
            <person name="Prachumwat A."/>
            <person name="Williams T.A."/>
            <person name="Bateman K.S."/>
            <person name="Itsathitphaisarn O."/>
            <person name="Sritunyalucksana K."/>
            <person name="Paszkiewicz K.H."/>
            <person name="Moore K.A."/>
            <person name="Stentiford G.D."/>
            <person name="Williams B.A."/>
        </authorList>
    </citation>
    <scope>NUCLEOTIDE SEQUENCE [LARGE SCALE GENOMIC DNA]</scope>
    <source>
        <strain evidence="4 5">TH1</strain>
    </source>
</reference>
<dbReference type="Gene3D" id="2.40.10.190">
    <property type="entry name" value="translation elongation factor selb, chain A, domain 4"/>
    <property type="match status" value="1"/>
</dbReference>
<dbReference type="GO" id="GO:0006412">
    <property type="term" value="P:translation"/>
    <property type="evidence" value="ECO:0007669"/>
    <property type="project" value="InterPro"/>
</dbReference>
<dbReference type="InterPro" id="IPR038661">
    <property type="entry name" value="Ribosomal_eL33_sf"/>
</dbReference>
<dbReference type="GO" id="GO:1990904">
    <property type="term" value="C:ribonucleoprotein complex"/>
    <property type="evidence" value="ECO:0007669"/>
    <property type="project" value="UniProtKB-KW"/>
</dbReference>
<dbReference type="AlphaFoldDB" id="A0A1W0E351"/>
<name>A0A1W0E351_9MICR</name>
<dbReference type="EMBL" id="MNPJ01000027">
    <property type="protein sequence ID" value="OQS53642.1"/>
    <property type="molecule type" value="Genomic_DNA"/>
</dbReference>
<evidence type="ECO:0000256" key="1">
    <source>
        <dbReference type="ARBA" id="ARBA00009269"/>
    </source>
</evidence>
<dbReference type="Proteomes" id="UP000192758">
    <property type="component" value="Unassembled WGS sequence"/>
</dbReference>
<proteinExistence type="inferred from homology"/>
<dbReference type="OrthoDB" id="1166329at2759"/>
<dbReference type="Pfam" id="PF01247">
    <property type="entry name" value="Ribosomal_L35Ae"/>
    <property type="match status" value="1"/>
</dbReference>
<evidence type="ECO:0000313" key="5">
    <source>
        <dbReference type="Proteomes" id="UP000192758"/>
    </source>
</evidence>
<dbReference type="SUPFAM" id="SSF50447">
    <property type="entry name" value="Translation proteins"/>
    <property type="match status" value="1"/>
</dbReference>
<dbReference type="InterPro" id="IPR009000">
    <property type="entry name" value="Transl_B-barrel_sf"/>
</dbReference>
<dbReference type="VEuPathDB" id="MicrosporidiaDB:EHP00_1362"/>
<keyword evidence="5" id="KW-1185">Reference proteome</keyword>
<dbReference type="GO" id="GO:0005840">
    <property type="term" value="C:ribosome"/>
    <property type="evidence" value="ECO:0007669"/>
    <property type="project" value="UniProtKB-KW"/>
</dbReference>
<dbReference type="PANTHER" id="PTHR10902">
    <property type="entry name" value="60S RIBOSOMAL PROTEIN L35A"/>
    <property type="match status" value="1"/>
</dbReference>
<organism evidence="4 5">
    <name type="scientific">Ecytonucleospora hepatopenaei</name>
    <dbReference type="NCBI Taxonomy" id="646526"/>
    <lineage>
        <taxon>Eukaryota</taxon>
        <taxon>Fungi</taxon>
        <taxon>Fungi incertae sedis</taxon>
        <taxon>Microsporidia</taxon>
        <taxon>Enterocytozoonidae</taxon>
        <taxon>Ecytonucleospora</taxon>
    </lineage>
</organism>
<keyword evidence="2" id="KW-0689">Ribosomal protein</keyword>